<protein>
    <submittedName>
        <fullName evidence="2">Ogr/Delta-like zinc finger family protein</fullName>
    </submittedName>
</protein>
<accession>A0ABU9G8F2</accession>
<keyword evidence="3" id="KW-1185">Reference proteome</keyword>
<dbReference type="EMBL" id="JBAKAR010000011">
    <property type="protein sequence ID" value="MEL0614010.1"/>
    <property type="molecule type" value="Genomic_DNA"/>
</dbReference>
<dbReference type="RefSeq" id="WP_341567598.1">
    <property type="nucleotide sequence ID" value="NZ_JBAKAR010000011.1"/>
</dbReference>
<gene>
    <name evidence="2" type="ORF">V6242_12720</name>
</gene>
<comment type="caution">
    <text evidence="2">The sequence shown here is derived from an EMBL/GenBank/DDBJ whole genome shotgun (WGS) entry which is preliminary data.</text>
</comment>
<name>A0ABU9G8F2_9GAMM</name>
<feature type="domain" description="Zinc finger Ogr/Delta-type" evidence="1">
    <location>
        <begin position="5"/>
        <end position="49"/>
    </location>
</feature>
<evidence type="ECO:0000313" key="3">
    <source>
        <dbReference type="Proteomes" id="UP001379949"/>
    </source>
</evidence>
<dbReference type="Proteomes" id="UP001379949">
    <property type="component" value="Unassembled WGS sequence"/>
</dbReference>
<reference evidence="2 3" key="1">
    <citation type="submission" date="2024-02" db="EMBL/GenBank/DDBJ databases">
        <title>Bacteria isolated from the canopy kelp, Nereocystis luetkeana.</title>
        <authorList>
            <person name="Pfister C.A."/>
            <person name="Younker I.T."/>
            <person name="Light S.H."/>
        </authorList>
    </citation>
    <scope>NUCLEOTIDE SEQUENCE [LARGE SCALE GENOMIC DNA]</scope>
    <source>
        <strain evidence="2 3">TI.4.07</strain>
    </source>
</reference>
<evidence type="ECO:0000259" key="1">
    <source>
        <dbReference type="Pfam" id="PF04606"/>
    </source>
</evidence>
<dbReference type="Pfam" id="PF04606">
    <property type="entry name" value="Ogr_Delta"/>
    <property type="match status" value="1"/>
</dbReference>
<organism evidence="2 3">
    <name type="scientific">Marinomonas arenicola</name>
    <dbReference type="NCBI Taxonomy" id="569601"/>
    <lineage>
        <taxon>Bacteria</taxon>
        <taxon>Pseudomonadati</taxon>
        <taxon>Pseudomonadota</taxon>
        <taxon>Gammaproteobacteria</taxon>
        <taxon>Oceanospirillales</taxon>
        <taxon>Oceanospirillaceae</taxon>
        <taxon>Marinomonas</taxon>
    </lineage>
</organism>
<dbReference type="InterPro" id="IPR007684">
    <property type="entry name" value="Znf_Ogr/Delta"/>
</dbReference>
<evidence type="ECO:0000313" key="2">
    <source>
        <dbReference type="EMBL" id="MEL0614010.1"/>
    </source>
</evidence>
<proteinExistence type="predicted"/>
<sequence>MRVICPHCYSKALITSSNVLCETVKDLYCQCTNTKVCGASFVYKLSHSHDLNPPRNTTQQMAIAQ</sequence>